<dbReference type="Proteomes" id="UP000595814">
    <property type="component" value="Chromosome"/>
</dbReference>
<reference evidence="1 2" key="1">
    <citation type="journal article" date="2022" name="Int. J. Syst. Evol. Microbiol.">
        <title>Miniphocaeibacter halophilus sp. nov., an ammonium-tolerant acetate-producing bacterium isolated from a biogas system.</title>
        <authorList>
            <person name="Schnurer A."/>
            <person name="Singh A."/>
            <person name="Bi S."/>
            <person name="Qiao W."/>
            <person name="Westerholm M."/>
        </authorList>
    </citation>
    <scope>NUCLEOTIDE SEQUENCE [LARGE SCALE GENOMIC DNA]</scope>
    <source>
        <strain evidence="1 2">AMB_01</strain>
    </source>
</reference>
<dbReference type="EMBL" id="CP066744">
    <property type="protein sequence ID" value="QQK08068.1"/>
    <property type="molecule type" value="Genomic_DNA"/>
</dbReference>
<evidence type="ECO:0000313" key="2">
    <source>
        <dbReference type="Proteomes" id="UP000595814"/>
    </source>
</evidence>
<keyword evidence="2" id="KW-1185">Reference proteome</keyword>
<evidence type="ECO:0000313" key="1">
    <source>
        <dbReference type="EMBL" id="QQK08068.1"/>
    </source>
</evidence>
<accession>A0AC61MRW3</accession>
<name>A0AC61MRW3_9FIRM</name>
<organism evidence="1 2">
    <name type="scientific">Miniphocaeibacter halophilus</name>
    <dbReference type="NCBI Taxonomy" id="2931922"/>
    <lineage>
        <taxon>Bacteria</taxon>
        <taxon>Bacillati</taxon>
        <taxon>Bacillota</taxon>
        <taxon>Tissierellia</taxon>
        <taxon>Tissierellales</taxon>
        <taxon>Peptoniphilaceae</taxon>
        <taxon>Miniphocaeibacter</taxon>
    </lineage>
</organism>
<gene>
    <name evidence="1" type="ORF">JFY71_00600</name>
</gene>
<protein>
    <submittedName>
        <fullName evidence="1">Uncharacterized protein</fullName>
    </submittedName>
</protein>
<proteinExistence type="predicted"/>
<sequence>MNFYSEIDNLSMYVNSEGGFVESLKDTKVDILYPMKKLKQEDGSIKTRGGIHSCMPNFGIDSTGKLKNHGYGRGFNWDLLDKKENYIALFLRGLEEYSNLDSYLEYEIKENTLKMSLTFFNRDNKDLLIAPGFHPYFKSENSYVKVNGNTFTNEELEKSVYLDGNELSFETKKYKFKYTGKNINTFVIWSDFKDDYICVEPTYNGPSFLDSYNKSPFNLKPKEKFEFEAILSWEPK</sequence>